<sequence length="314" mass="35620">MRPPYQRQISQPSSPVVSSSDLTTTTVVGYLKLITGTHATPTVVNTSDVDGHELQRGVVRKTLADRVIERFEEREKEKMMKEVRGDDGVGGDGGCGRWREERECCVGSKNIALENSTSISNDITGNDKEKFLDGLLVSGFDESSCISRSQSHFYHKPSPYLLSKLGKYEENHRKCGPNTRAFNEDMKIIAKYKENGTDCAAKIKQHANTLFCYQQMDKEGLFCEPFLNSTWLLPNDSPFWDANDVKTYQSTIEMEIMSNTLNEDLPSTMYVDLRYSGTSDERFFHCDHSQFLLSKIPLLFFDAGEYFIPSFCLL</sequence>
<dbReference type="GO" id="GO:0008107">
    <property type="term" value="F:galactoside 2-alpha-L-fucosyltransferase activity"/>
    <property type="evidence" value="ECO:0007669"/>
    <property type="project" value="InterPro"/>
</dbReference>
<evidence type="ECO:0000256" key="8">
    <source>
        <dbReference type="SAM" id="MobiDB-lite"/>
    </source>
</evidence>
<dbReference type="InterPro" id="IPR004938">
    <property type="entry name" value="XG_FTase"/>
</dbReference>
<proteinExistence type="inferred from homology"/>
<dbReference type="EC" id="2.4.1.-" evidence="7"/>
<dbReference type="eggNOG" id="ENOG502QTTA">
    <property type="taxonomic scope" value="Eukaryota"/>
</dbReference>
<dbReference type="GO" id="GO:0071555">
    <property type="term" value="P:cell wall organization"/>
    <property type="evidence" value="ECO:0007669"/>
    <property type="project" value="UniProtKB-UniRule"/>
</dbReference>
<evidence type="ECO:0000256" key="1">
    <source>
        <dbReference type="ARBA" id="ARBA00010481"/>
    </source>
</evidence>
<keyword evidence="6 7" id="KW-0961">Cell wall biogenesis/degradation</keyword>
<gene>
    <name evidence="9" type="ordered locus">MTR_4g007360</name>
</gene>
<feature type="region of interest" description="Disordered" evidence="8">
    <location>
        <begin position="1"/>
        <end position="21"/>
    </location>
</feature>
<comment type="similarity">
    <text evidence="1 7">Belongs to the glycosyltransferase 37 family.</text>
</comment>
<keyword evidence="3 7" id="KW-0808">Transferase</keyword>
<keyword evidence="2 7" id="KW-0328">Glycosyltransferase</keyword>
<dbReference type="GO" id="GO:0032580">
    <property type="term" value="C:Golgi cisterna membrane"/>
    <property type="evidence" value="ECO:0007669"/>
    <property type="project" value="UniProtKB-SubCell"/>
</dbReference>
<dbReference type="STRING" id="3880.G7JEI3"/>
<evidence type="ECO:0000256" key="7">
    <source>
        <dbReference type="RuleBase" id="RU367004"/>
    </source>
</evidence>
<evidence type="ECO:0000313" key="11">
    <source>
        <dbReference type="Proteomes" id="UP000002051"/>
    </source>
</evidence>
<accession>G7JEI3</accession>
<evidence type="ECO:0000256" key="2">
    <source>
        <dbReference type="ARBA" id="ARBA00022676"/>
    </source>
</evidence>
<dbReference type="Proteomes" id="UP000002051">
    <property type="component" value="Chromosome 4"/>
</dbReference>
<dbReference type="AlphaFoldDB" id="G7JEI3"/>
<evidence type="ECO:0000313" key="9">
    <source>
        <dbReference type="EMBL" id="AES86473.1"/>
    </source>
</evidence>
<dbReference type="Pfam" id="PF03254">
    <property type="entry name" value="XG_FTase"/>
    <property type="match status" value="2"/>
</dbReference>
<dbReference type="PANTHER" id="PTHR31889">
    <property type="entry name" value="FUCOSYLTRANSFERASE 2-RELATED"/>
    <property type="match status" value="1"/>
</dbReference>
<reference evidence="9 11" key="1">
    <citation type="journal article" date="2011" name="Nature">
        <title>The Medicago genome provides insight into the evolution of rhizobial symbioses.</title>
        <authorList>
            <person name="Young N.D."/>
            <person name="Debelle F."/>
            <person name="Oldroyd G.E."/>
            <person name="Geurts R."/>
            <person name="Cannon S.B."/>
            <person name="Udvardi M.K."/>
            <person name="Benedito V.A."/>
            <person name="Mayer K.F."/>
            <person name="Gouzy J."/>
            <person name="Schoof H."/>
            <person name="Van de Peer Y."/>
            <person name="Proost S."/>
            <person name="Cook D.R."/>
            <person name="Meyers B.C."/>
            <person name="Spannagl M."/>
            <person name="Cheung F."/>
            <person name="De Mita S."/>
            <person name="Krishnakumar V."/>
            <person name="Gundlach H."/>
            <person name="Zhou S."/>
            <person name="Mudge J."/>
            <person name="Bharti A.K."/>
            <person name="Murray J.D."/>
            <person name="Naoumkina M.A."/>
            <person name="Rosen B."/>
            <person name="Silverstein K.A."/>
            <person name="Tang H."/>
            <person name="Rombauts S."/>
            <person name="Zhao P.X."/>
            <person name="Zhou P."/>
            <person name="Barbe V."/>
            <person name="Bardou P."/>
            <person name="Bechner M."/>
            <person name="Bellec A."/>
            <person name="Berger A."/>
            <person name="Berges H."/>
            <person name="Bidwell S."/>
            <person name="Bisseling T."/>
            <person name="Choisne N."/>
            <person name="Couloux A."/>
            <person name="Denny R."/>
            <person name="Deshpande S."/>
            <person name="Dai X."/>
            <person name="Doyle J.J."/>
            <person name="Dudez A.M."/>
            <person name="Farmer A.D."/>
            <person name="Fouteau S."/>
            <person name="Franken C."/>
            <person name="Gibelin C."/>
            <person name="Gish J."/>
            <person name="Goldstein S."/>
            <person name="Gonzalez A.J."/>
            <person name="Green P.J."/>
            <person name="Hallab A."/>
            <person name="Hartog M."/>
            <person name="Hua A."/>
            <person name="Humphray S.J."/>
            <person name="Jeong D.H."/>
            <person name="Jing Y."/>
            <person name="Jocker A."/>
            <person name="Kenton S.M."/>
            <person name="Kim D.J."/>
            <person name="Klee K."/>
            <person name="Lai H."/>
            <person name="Lang C."/>
            <person name="Lin S."/>
            <person name="Macmil S.L."/>
            <person name="Magdelenat G."/>
            <person name="Matthews L."/>
            <person name="McCorrison J."/>
            <person name="Monaghan E.L."/>
            <person name="Mun J.H."/>
            <person name="Najar F.Z."/>
            <person name="Nicholson C."/>
            <person name="Noirot C."/>
            <person name="O'Bleness M."/>
            <person name="Paule C.R."/>
            <person name="Poulain J."/>
            <person name="Prion F."/>
            <person name="Qin B."/>
            <person name="Qu C."/>
            <person name="Retzel E.F."/>
            <person name="Riddle C."/>
            <person name="Sallet E."/>
            <person name="Samain S."/>
            <person name="Samson N."/>
            <person name="Sanders I."/>
            <person name="Saurat O."/>
            <person name="Scarpelli C."/>
            <person name="Schiex T."/>
            <person name="Segurens B."/>
            <person name="Severin A.J."/>
            <person name="Sherrier D.J."/>
            <person name="Shi R."/>
            <person name="Sims S."/>
            <person name="Singer S.R."/>
            <person name="Sinharoy S."/>
            <person name="Sterck L."/>
            <person name="Viollet A."/>
            <person name="Wang B.B."/>
            <person name="Wang K."/>
            <person name="Wang M."/>
            <person name="Wang X."/>
            <person name="Warfsmann J."/>
            <person name="Weissenbach J."/>
            <person name="White D.D."/>
            <person name="White J.D."/>
            <person name="Wiley G.B."/>
            <person name="Wincker P."/>
            <person name="Xing Y."/>
            <person name="Yang L."/>
            <person name="Yao Z."/>
            <person name="Ying F."/>
            <person name="Zhai J."/>
            <person name="Zhou L."/>
            <person name="Zuber A."/>
            <person name="Denarie J."/>
            <person name="Dixon R.A."/>
            <person name="May G.D."/>
            <person name="Schwartz D.C."/>
            <person name="Rogers J."/>
            <person name="Quetier F."/>
            <person name="Town C.D."/>
            <person name="Roe B.A."/>
        </authorList>
    </citation>
    <scope>NUCLEOTIDE SEQUENCE [LARGE SCALE GENOMIC DNA]</scope>
    <source>
        <strain evidence="9">A17</strain>
        <strain evidence="10 11">cv. Jemalong A17</strain>
    </source>
</reference>
<evidence type="ECO:0000256" key="4">
    <source>
        <dbReference type="ARBA" id="ARBA00023034"/>
    </source>
</evidence>
<organism evidence="9 11">
    <name type="scientific">Medicago truncatula</name>
    <name type="common">Barrel medic</name>
    <name type="synonym">Medicago tribuloides</name>
    <dbReference type="NCBI Taxonomy" id="3880"/>
    <lineage>
        <taxon>Eukaryota</taxon>
        <taxon>Viridiplantae</taxon>
        <taxon>Streptophyta</taxon>
        <taxon>Embryophyta</taxon>
        <taxon>Tracheophyta</taxon>
        <taxon>Spermatophyta</taxon>
        <taxon>Magnoliopsida</taxon>
        <taxon>eudicotyledons</taxon>
        <taxon>Gunneridae</taxon>
        <taxon>Pentapetalae</taxon>
        <taxon>rosids</taxon>
        <taxon>fabids</taxon>
        <taxon>Fabales</taxon>
        <taxon>Fabaceae</taxon>
        <taxon>Papilionoideae</taxon>
        <taxon>50 kb inversion clade</taxon>
        <taxon>NPAAA clade</taxon>
        <taxon>Hologalegina</taxon>
        <taxon>IRL clade</taxon>
        <taxon>Trifolieae</taxon>
        <taxon>Medicago</taxon>
    </lineage>
</organism>
<comment type="subcellular location">
    <subcellularLocation>
        <location evidence="7">Golgi apparatus</location>
        <location evidence="7">Golgi stack membrane</location>
        <topology evidence="7">Single-pass type II membrane protein</topology>
    </subcellularLocation>
</comment>
<reference evidence="10" key="3">
    <citation type="submission" date="2015-04" db="UniProtKB">
        <authorList>
            <consortium name="EnsemblPlants"/>
        </authorList>
    </citation>
    <scope>IDENTIFICATION</scope>
    <source>
        <strain evidence="10">cv. Jemalong A17</strain>
    </source>
</reference>
<evidence type="ECO:0000313" key="10">
    <source>
        <dbReference type="EnsemblPlants" id="AES86473"/>
    </source>
</evidence>
<dbReference type="GO" id="GO:0042546">
    <property type="term" value="P:cell wall biogenesis"/>
    <property type="evidence" value="ECO:0007669"/>
    <property type="project" value="InterPro"/>
</dbReference>
<protein>
    <recommendedName>
        <fullName evidence="7">Fucosyltransferase</fullName>
        <ecNumber evidence="7">2.4.1.-</ecNumber>
    </recommendedName>
</protein>
<evidence type="ECO:0000256" key="3">
    <source>
        <dbReference type="ARBA" id="ARBA00022679"/>
    </source>
</evidence>
<feature type="compositionally biased region" description="Low complexity" evidence="8">
    <location>
        <begin position="10"/>
        <end position="21"/>
    </location>
</feature>
<dbReference type="PaxDb" id="3880-AES86473"/>
<keyword evidence="11" id="KW-1185">Reference proteome</keyword>
<evidence type="ECO:0000256" key="5">
    <source>
        <dbReference type="ARBA" id="ARBA00023180"/>
    </source>
</evidence>
<evidence type="ECO:0000256" key="6">
    <source>
        <dbReference type="ARBA" id="ARBA00023316"/>
    </source>
</evidence>
<keyword evidence="5" id="KW-0325">Glycoprotein</keyword>
<comment type="function">
    <text evidence="7">May be involved in cell wall biosynthesis.</text>
</comment>
<dbReference type="HOGENOM" id="CLU_886733_0_0_1"/>
<keyword evidence="4 7" id="KW-0333">Golgi apparatus</keyword>
<dbReference type="EnsemblPlants" id="AES86473">
    <property type="protein sequence ID" value="AES86473"/>
    <property type="gene ID" value="MTR_4g007360"/>
</dbReference>
<name>G7JEI3_MEDTR</name>
<dbReference type="EMBL" id="CM001220">
    <property type="protein sequence ID" value="AES86473.1"/>
    <property type="molecule type" value="Genomic_DNA"/>
</dbReference>
<dbReference type="PANTHER" id="PTHR31889:SF57">
    <property type="entry name" value="FUCOSYLTRANSFERASE"/>
    <property type="match status" value="1"/>
</dbReference>
<reference evidence="9 11" key="2">
    <citation type="journal article" date="2014" name="BMC Genomics">
        <title>An improved genome release (version Mt4.0) for the model legume Medicago truncatula.</title>
        <authorList>
            <person name="Tang H."/>
            <person name="Krishnakumar V."/>
            <person name="Bidwell S."/>
            <person name="Rosen B."/>
            <person name="Chan A."/>
            <person name="Zhou S."/>
            <person name="Gentzbittel L."/>
            <person name="Childs K.L."/>
            <person name="Yandell M."/>
            <person name="Gundlach H."/>
            <person name="Mayer K.F."/>
            <person name="Schwartz D.C."/>
            <person name="Town C.D."/>
        </authorList>
    </citation>
    <scope>GENOME REANNOTATION</scope>
    <source>
        <strain evidence="9">A17</strain>
        <strain evidence="10 11">cv. Jemalong A17</strain>
    </source>
</reference>